<evidence type="ECO:0000256" key="1">
    <source>
        <dbReference type="SAM" id="MobiDB-lite"/>
    </source>
</evidence>
<reference evidence="3" key="1">
    <citation type="submission" date="2017-02" db="EMBL/GenBank/DDBJ databases">
        <authorList>
            <person name="Tafer H."/>
            <person name="Lopandic K."/>
        </authorList>
    </citation>
    <scope>NUCLEOTIDE SEQUENCE [LARGE SCALE GENOMIC DNA]</scope>
    <source>
        <strain evidence="3">CBS 366.77</strain>
    </source>
</reference>
<dbReference type="InterPro" id="IPR025204">
    <property type="entry name" value="CENP-L"/>
</dbReference>
<proteinExistence type="predicted"/>
<dbReference type="EMBL" id="MVGC01000227">
    <property type="protein sequence ID" value="RJE21456.1"/>
    <property type="molecule type" value="Genomic_DNA"/>
</dbReference>
<dbReference type="Pfam" id="PF13092">
    <property type="entry name" value="CENP-L"/>
    <property type="match status" value="1"/>
</dbReference>
<feature type="region of interest" description="Disordered" evidence="1">
    <location>
        <begin position="305"/>
        <end position="325"/>
    </location>
</feature>
<sequence>MTTASPRQLLNTSWTAHRLSPLHHEKEFQTLLNNPDALNTYASRLRDQLTGNIFGGLQSGLSAGGEDDSFSKTGALRSCSWEMLSSWAELTDDNAVSTVPRPSAGVLVTLEYEKVVYKAALLSNDDTEQTESSTSLPLLLTRLPNPLRQTFVSFLSANFDTYCSILRLPQAFLCSALEVYFNPFIPSGSSDDDQNLNILADVVKELHLTLSFSPSIAPNLRSLNISIPRTTFMAFVTSSPSTEHPENALLANLSSYLDKHLAMNLELNNPSAHTLAKQHARLSKVSSGAFGIGCEGKLKLVVPEGNTATGDSAENGTQTRSEKEKLSLRASVALLQAVIRRATPGQSQGS</sequence>
<dbReference type="AlphaFoldDB" id="A0A3A2ZES3"/>
<feature type="compositionally biased region" description="Polar residues" evidence="1">
    <location>
        <begin position="306"/>
        <end position="319"/>
    </location>
</feature>
<name>A0A3A2ZES3_9EURO</name>
<gene>
    <name evidence="2" type="ORF">PHISCL_06210</name>
</gene>
<comment type="caution">
    <text evidence="2">The sequence shown here is derived from an EMBL/GenBank/DDBJ whole genome shotgun (WGS) entry which is preliminary data.</text>
</comment>
<protein>
    <recommendedName>
        <fullName evidence="4">Kinetochore complex Sim4 subunit Fta1-domain-containing protein</fullName>
    </recommendedName>
</protein>
<dbReference type="Proteomes" id="UP000266188">
    <property type="component" value="Unassembled WGS sequence"/>
</dbReference>
<evidence type="ECO:0000313" key="3">
    <source>
        <dbReference type="Proteomes" id="UP000266188"/>
    </source>
</evidence>
<organism evidence="2 3">
    <name type="scientific">Aspergillus sclerotialis</name>
    <dbReference type="NCBI Taxonomy" id="2070753"/>
    <lineage>
        <taxon>Eukaryota</taxon>
        <taxon>Fungi</taxon>
        <taxon>Dikarya</taxon>
        <taxon>Ascomycota</taxon>
        <taxon>Pezizomycotina</taxon>
        <taxon>Eurotiomycetes</taxon>
        <taxon>Eurotiomycetidae</taxon>
        <taxon>Eurotiales</taxon>
        <taxon>Aspergillaceae</taxon>
        <taxon>Aspergillus</taxon>
        <taxon>Aspergillus subgen. Polypaecilum</taxon>
    </lineage>
</organism>
<evidence type="ECO:0000313" key="2">
    <source>
        <dbReference type="EMBL" id="RJE21456.1"/>
    </source>
</evidence>
<keyword evidence="3" id="KW-1185">Reference proteome</keyword>
<dbReference type="OrthoDB" id="8864979at2759"/>
<evidence type="ECO:0008006" key="4">
    <source>
        <dbReference type="Google" id="ProtNLM"/>
    </source>
</evidence>
<accession>A0A3A2ZES3</accession>